<keyword evidence="1" id="KW-0472">Membrane</keyword>
<protein>
    <recommendedName>
        <fullName evidence="2">Potassium channel domain-containing protein</fullName>
    </recommendedName>
</protein>
<dbReference type="EMBL" id="BMVX01000011">
    <property type="protein sequence ID" value="GGZ70340.1"/>
    <property type="molecule type" value="Genomic_DNA"/>
</dbReference>
<dbReference type="InterPro" id="IPR013099">
    <property type="entry name" value="K_chnl_dom"/>
</dbReference>
<evidence type="ECO:0000313" key="4">
    <source>
        <dbReference type="Proteomes" id="UP000634660"/>
    </source>
</evidence>
<dbReference type="Gene3D" id="1.10.287.70">
    <property type="match status" value="1"/>
</dbReference>
<comment type="caution">
    <text evidence="3">The sequence shown here is derived from an EMBL/GenBank/DDBJ whole genome shotgun (WGS) entry which is preliminary data.</text>
</comment>
<reference evidence="3" key="1">
    <citation type="journal article" date="2014" name="Int. J. Syst. Evol. Microbiol.">
        <title>Complete genome sequence of Corynebacterium casei LMG S-19264T (=DSM 44701T), isolated from a smear-ripened cheese.</title>
        <authorList>
            <consortium name="US DOE Joint Genome Institute (JGI-PGF)"/>
            <person name="Walter F."/>
            <person name="Albersmeier A."/>
            <person name="Kalinowski J."/>
            <person name="Ruckert C."/>
        </authorList>
    </citation>
    <scope>NUCLEOTIDE SEQUENCE</scope>
    <source>
        <strain evidence="3">JCM 4834</strain>
    </source>
</reference>
<feature type="domain" description="Potassium channel" evidence="2">
    <location>
        <begin position="83"/>
        <end position="156"/>
    </location>
</feature>
<accession>A0A918QWL3</accession>
<gene>
    <name evidence="3" type="ORF">GCM10010371_32780</name>
</gene>
<feature type="transmembrane region" description="Helical" evidence="1">
    <location>
        <begin position="41"/>
        <end position="60"/>
    </location>
</feature>
<keyword evidence="1" id="KW-1133">Transmembrane helix</keyword>
<evidence type="ECO:0000256" key="1">
    <source>
        <dbReference type="SAM" id="Phobius"/>
    </source>
</evidence>
<dbReference type="Proteomes" id="UP000634660">
    <property type="component" value="Unassembled WGS sequence"/>
</dbReference>
<dbReference type="Pfam" id="PF07885">
    <property type="entry name" value="Ion_trans_2"/>
    <property type="match status" value="1"/>
</dbReference>
<name>A0A918QWL3_9ACTN</name>
<feature type="transmembrane region" description="Helical" evidence="1">
    <location>
        <begin position="12"/>
        <end position="29"/>
    </location>
</feature>
<evidence type="ECO:0000259" key="2">
    <source>
        <dbReference type="Pfam" id="PF07885"/>
    </source>
</evidence>
<evidence type="ECO:0000313" key="3">
    <source>
        <dbReference type="EMBL" id="GGZ70340.1"/>
    </source>
</evidence>
<dbReference type="AlphaFoldDB" id="A0A918QWL3"/>
<proteinExistence type="predicted"/>
<feature type="transmembrane region" description="Helical" evidence="1">
    <location>
        <begin position="72"/>
        <end position="92"/>
    </location>
</feature>
<reference evidence="3" key="2">
    <citation type="submission" date="2020-09" db="EMBL/GenBank/DDBJ databases">
        <authorList>
            <person name="Sun Q."/>
            <person name="Ohkuma M."/>
        </authorList>
    </citation>
    <scope>NUCLEOTIDE SEQUENCE</scope>
    <source>
        <strain evidence="3">JCM 4834</strain>
    </source>
</reference>
<feature type="transmembrane region" description="Helical" evidence="1">
    <location>
        <begin position="112"/>
        <end position="130"/>
    </location>
</feature>
<dbReference type="SUPFAM" id="SSF81324">
    <property type="entry name" value="Voltage-gated potassium channels"/>
    <property type="match status" value="1"/>
</dbReference>
<keyword evidence="1" id="KW-0812">Transmembrane</keyword>
<sequence>MTRQDRRLLAGYLLRSAIVAALLTALYYVAPLDGGFGLRDIALLALGLAVFGLLVVRQVTAITRAEHPRLRALQAVATAVPLYLLLFSTTYYLYAKALPQSFSEPLSRTDALYFTMTVFATVGFGDIVPLTGDARALTTGQMAGNLIVVGVVAKALFGAAEAGMRRRRAALPPPEAHPPGDGDP</sequence>
<organism evidence="3 4">
    <name type="scientific">Streptomyces subrutilus</name>
    <dbReference type="NCBI Taxonomy" id="36818"/>
    <lineage>
        <taxon>Bacteria</taxon>
        <taxon>Bacillati</taxon>
        <taxon>Actinomycetota</taxon>
        <taxon>Actinomycetes</taxon>
        <taxon>Kitasatosporales</taxon>
        <taxon>Streptomycetaceae</taxon>
        <taxon>Streptomyces</taxon>
    </lineage>
</organism>